<protein>
    <submittedName>
        <fullName evidence="1">Uncharacterized protein</fullName>
    </submittedName>
</protein>
<reference evidence="1 2" key="1">
    <citation type="submission" date="2024-09" db="EMBL/GenBank/DDBJ databases">
        <title>Rethinking Asexuality: The Enigmatic Case of Functional Sexual Genes in Lepraria (Stereocaulaceae).</title>
        <authorList>
            <person name="Doellman M."/>
            <person name="Sun Y."/>
            <person name="Barcenas-Pena A."/>
            <person name="Lumbsch H.T."/>
            <person name="Grewe F."/>
        </authorList>
    </citation>
    <scope>NUCLEOTIDE SEQUENCE [LARGE SCALE GENOMIC DNA]</scope>
    <source>
        <strain evidence="1 2">Grewe 0041</strain>
    </source>
</reference>
<proteinExistence type="predicted"/>
<evidence type="ECO:0000313" key="1">
    <source>
        <dbReference type="EMBL" id="KAL2056493.1"/>
    </source>
</evidence>
<dbReference type="EMBL" id="JBHFEH010000008">
    <property type="protein sequence ID" value="KAL2056493.1"/>
    <property type="molecule type" value="Genomic_DNA"/>
</dbReference>
<name>A0ABR4BG28_9LECA</name>
<sequence>MLHQNGFVLGRALKTMVGLKPLTVTDLSDHIDFFEAFGVLRQAILATGDSLLELDIEMTDYNRPNAYPAPWQKDDTFVKGESLDYFFGMLFETHPEVLAFRKRRR</sequence>
<gene>
    <name evidence="1" type="ORF">ABVK25_003517</name>
</gene>
<dbReference type="Proteomes" id="UP001590951">
    <property type="component" value="Unassembled WGS sequence"/>
</dbReference>
<organism evidence="1 2">
    <name type="scientific">Lepraria finkii</name>
    <dbReference type="NCBI Taxonomy" id="1340010"/>
    <lineage>
        <taxon>Eukaryota</taxon>
        <taxon>Fungi</taxon>
        <taxon>Dikarya</taxon>
        <taxon>Ascomycota</taxon>
        <taxon>Pezizomycotina</taxon>
        <taxon>Lecanoromycetes</taxon>
        <taxon>OSLEUM clade</taxon>
        <taxon>Lecanoromycetidae</taxon>
        <taxon>Lecanorales</taxon>
        <taxon>Lecanorineae</taxon>
        <taxon>Stereocaulaceae</taxon>
        <taxon>Lepraria</taxon>
    </lineage>
</organism>
<comment type="caution">
    <text evidence="1">The sequence shown here is derived from an EMBL/GenBank/DDBJ whole genome shotgun (WGS) entry which is preliminary data.</text>
</comment>
<accession>A0ABR4BG28</accession>
<keyword evidence="2" id="KW-1185">Reference proteome</keyword>
<evidence type="ECO:0000313" key="2">
    <source>
        <dbReference type="Proteomes" id="UP001590951"/>
    </source>
</evidence>